<dbReference type="Gene3D" id="3.30.40.10">
    <property type="entry name" value="Zinc/RING finger domain, C3HC4 (zinc finger)"/>
    <property type="match status" value="1"/>
</dbReference>
<dbReference type="EMBL" id="JBJQND010000008">
    <property type="protein sequence ID" value="KAL3869574.1"/>
    <property type="molecule type" value="Genomic_DNA"/>
</dbReference>
<evidence type="ECO:0000256" key="5">
    <source>
        <dbReference type="ARBA" id="ARBA00022771"/>
    </source>
</evidence>
<name>A0ABD3W6R4_SINWO</name>
<evidence type="ECO:0000313" key="14">
    <source>
        <dbReference type="Proteomes" id="UP001634394"/>
    </source>
</evidence>
<dbReference type="InterPro" id="IPR011016">
    <property type="entry name" value="Znf_RING-CH"/>
</dbReference>
<feature type="transmembrane region" description="Helical" evidence="10">
    <location>
        <begin position="167"/>
        <end position="185"/>
    </location>
</feature>
<gene>
    <name evidence="12" type="ORF">ACJMK2_042242</name>
    <name evidence="13" type="ORF">ACJMK2_042318</name>
</gene>
<dbReference type="GO" id="GO:0016740">
    <property type="term" value="F:transferase activity"/>
    <property type="evidence" value="ECO:0007669"/>
    <property type="project" value="UniProtKB-KW"/>
</dbReference>
<dbReference type="AlphaFoldDB" id="A0ABD3W6R4"/>
<evidence type="ECO:0000256" key="2">
    <source>
        <dbReference type="ARBA" id="ARBA00022679"/>
    </source>
</evidence>
<protein>
    <recommendedName>
        <fullName evidence="11">RING-CH-type domain-containing protein</fullName>
    </recommendedName>
</protein>
<dbReference type="Pfam" id="PF12906">
    <property type="entry name" value="RINGv"/>
    <property type="match status" value="1"/>
</dbReference>
<evidence type="ECO:0000256" key="9">
    <source>
        <dbReference type="ARBA" id="ARBA00023136"/>
    </source>
</evidence>
<keyword evidence="14" id="KW-1185">Reference proteome</keyword>
<reference evidence="12 14" key="1">
    <citation type="submission" date="2024-11" db="EMBL/GenBank/DDBJ databases">
        <title>Chromosome-level genome assembly of the freshwater bivalve Anodonta woodiana.</title>
        <authorList>
            <person name="Chen X."/>
        </authorList>
    </citation>
    <scope>NUCLEOTIDE SEQUENCE [LARGE SCALE GENOMIC DNA]</scope>
    <source>
        <strain evidence="12">MN2024</strain>
        <tissue evidence="12">Gills</tissue>
    </source>
</reference>
<dbReference type="InterPro" id="IPR013083">
    <property type="entry name" value="Znf_RING/FYVE/PHD"/>
</dbReference>
<sequence length="225" mass="25372">MDAQKGKGVKERPFISSKDTVHHHDRKVFSTVLVINPSDSKAKLECRICQDDGLPESMVSPCRCSGSMAHVHKSCLKTWINVAFKETPNRPPNCEVCDTRFAMHQKRKLKLSRCPHLTPDEKLNHVILCVSIIIMLVSIIIVFVSIGRALNRSDHFTNSTEIDIDSILLQVFGVTFVVFLMVAFISQRNVSFTIYDVVRIFYRNSVEWTFTSNDKSGVSTAVGIV</sequence>
<comment type="subcellular location">
    <subcellularLocation>
        <location evidence="1">Membrane</location>
        <topology evidence="1">Multi-pass membrane protein</topology>
    </subcellularLocation>
</comment>
<evidence type="ECO:0000256" key="1">
    <source>
        <dbReference type="ARBA" id="ARBA00004141"/>
    </source>
</evidence>
<keyword evidence="2" id="KW-0808">Transferase</keyword>
<dbReference type="EMBL" id="JBJQND010000008">
    <property type="protein sequence ID" value="KAL3869653.1"/>
    <property type="molecule type" value="Genomic_DNA"/>
</dbReference>
<evidence type="ECO:0000259" key="11">
    <source>
        <dbReference type="PROSITE" id="PS51292"/>
    </source>
</evidence>
<organism evidence="12 14">
    <name type="scientific">Sinanodonta woodiana</name>
    <name type="common">Chinese pond mussel</name>
    <name type="synonym">Anodonta woodiana</name>
    <dbReference type="NCBI Taxonomy" id="1069815"/>
    <lineage>
        <taxon>Eukaryota</taxon>
        <taxon>Metazoa</taxon>
        <taxon>Spiralia</taxon>
        <taxon>Lophotrochozoa</taxon>
        <taxon>Mollusca</taxon>
        <taxon>Bivalvia</taxon>
        <taxon>Autobranchia</taxon>
        <taxon>Heteroconchia</taxon>
        <taxon>Palaeoheterodonta</taxon>
        <taxon>Unionida</taxon>
        <taxon>Unionoidea</taxon>
        <taxon>Unionidae</taxon>
        <taxon>Unioninae</taxon>
        <taxon>Sinanodonta</taxon>
    </lineage>
</organism>
<evidence type="ECO:0000256" key="8">
    <source>
        <dbReference type="ARBA" id="ARBA00022989"/>
    </source>
</evidence>
<dbReference type="GO" id="GO:0008270">
    <property type="term" value="F:zinc ion binding"/>
    <property type="evidence" value="ECO:0007669"/>
    <property type="project" value="UniProtKB-KW"/>
</dbReference>
<dbReference type="CDD" id="cd16495">
    <property type="entry name" value="RING_CH-C4HC3_MARCH"/>
    <property type="match status" value="1"/>
</dbReference>
<dbReference type="SUPFAM" id="SSF57850">
    <property type="entry name" value="RING/U-box"/>
    <property type="match status" value="1"/>
</dbReference>
<evidence type="ECO:0000256" key="3">
    <source>
        <dbReference type="ARBA" id="ARBA00022692"/>
    </source>
</evidence>
<dbReference type="PANTHER" id="PTHR46065:SF3">
    <property type="entry name" value="FI20425P1"/>
    <property type="match status" value="1"/>
</dbReference>
<feature type="transmembrane region" description="Helical" evidence="10">
    <location>
        <begin position="126"/>
        <end position="147"/>
    </location>
</feature>
<dbReference type="GO" id="GO:0016020">
    <property type="term" value="C:membrane"/>
    <property type="evidence" value="ECO:0007669"/>
    <property type="project" value="UniProtKB-SubCell"/>
</dbReference>
<proteinExistence type="predicted"/>
<dbReference type="PANTHER" id="PTHR46065">
    <property type="entry name" value="E3 UBIQUITIN-PROTEIN LIGASE MARCH 2/3 FAMILY MEMBER"/>
    <property type="match status" value="1"/>
</dbReference>
<keyword evidence="5" id="KW-0863">Zinc-finger</keyword>
<keyword evidence="6" id="KW-0833">Ubl conjugation pathway</keyword>
<feature type="domain" description="RING-CH-type" evidence="11">
    <location>
        <begin position="38"/>
        <end position="104"/>
    </location>
</feature>
<evidence type="ECO:0000256" key="6">
    <source>
        <dbReference type="ARBA" id="ARBA00022786"/>
    </source>
</evidence>
<dbReference type="SMART" id="SM00744">
    <property type="entry name" value="RINGv"/>
    <property type="match status" value="1"/>
</dbReference>
<dbReference type="PROSITE" id="PS51292">
    <property type="entry name" value="ZF_RING_CH"/>
    <property type="match status" value="1"/>
</dbReference>
<evidence type="ECO:0000256" key="7">
    <source>
        <dbReference type="ARBA" id="ARBA00022833"/>
    </source>
</evidence>
<evidence type="ECO:0000313" key="12">
    <source>
        <dbReference type="EMBL" id="KAL3869574.1"/>
    </source>
</evidence>
<keyword evidence="7" id="KW-0862">Zinc</keyword>
<keyword evidence="4" id="KW-0479">Metal-binding</keyword>
<keyword evidence="9 10" id="KW-0472">Membrane</keyword>
<evidence type="ECO:0000256" key="10">
    <source>
        <dbReference type="SAM" id="Phobius"/>
    </source>
</evidence>
<keyword evidence="3 10" id="KW-0812">Transmembrane</keyword>
<accession>A0ABD3W6R4</accession>
<dbReference type="Proteomes" id="UP001634394">
    <property type="component" value="Unassembled WGS sequence"/>
</dbReference>
<comment type="caution">
    <text evidence="12">The sequence shown here is derived from an EMBL/GenBank/DDBJ whole genome shotgun (WGS) entry which is preliminary data.</text>
</comment>
<evidence type="ECO:0000313" key="13">
    <source>
        <dbReference type="EMBL" id="KAL3869653.1"/>
    </source>
</evidence>
<keyword evidence="8 10" id="KW-1133">Transmembrane helix</keyword>
<evidence type="ECO:0000256" key="4">
    <source>
        <dbReference type="ARBA" id="ARBA00022723"/>
    </source>
</evidence>